<dbReference type="PROSITE" id="PS51257">
    <property type="entry name" value="PROKAR_LIPOPROTEIN"/>
    <property type="match status" value="1"/>
</dbReference>
<name>A0A2P2R507_RHIMU</name>
<reference evidence="1" key="1">
    <citation type="submission" date="2018-02" db="EMBL/GenBank/DDBJ databases">
        <title>Rhizophora mucronata_Transcriptome.</title>
        <authorList>
            <person name="Meera S.P."/>
            <person name="Sreeshan A."/>
            <person name="Augustine A."/>
        </authorList>
    </citation>
    <scope>NUCLEOTIDE SEQUENCE</scope>
    <source>
        <tissue evidence="1">Leaf</tissue>
    </source>
</reference>
<protein>
    <submittedName>
        <fullName evidence="1">Uncharacterized protein</fullName>
    </submittedName>
</protein>
<dbReference type="EMBL" id="GGEC01093794">
    <property type="protein sequence ID" value="MBX74278.1"/>
    <property type="molecule type" value="Transcribed_RNA"/>
</dbReference>
<sequence>MLRELLYLLSFYSISCGCWLFEKIFRSNIKDMYGLFSFINLQILFTPLTSA</sequence>
<organism evidence="1">
    <name type="scientific">Rhizophora mucronata</name>
    <name type="common">Asiatic mangrove</name>
    <dbReference type="NCBI Taxonomy" id="61149"/>
    <lineage>
        <taxon>Eukaryota</taxon>
        <taxon>Viridiplantae</taxon>
        <taxon>Streptophyta</taxon>
        <taxon>Embryophyta</taxon>
        <taxon>Tracheophyta</taxon>
        <taxon>Spermatophyta</taxon>
        <taxon>Magnoliopsida</taxon>
        <taxon>eudicotyledons</taxon>
        <taxon>Gunneridae</taxon>
        <taxon>Pentapetalae</taxon>
        <taxon>rosids</taxon>
        <taxon>fabids</taxon>
        <taxon>Malpighiales</taxon>
        <taxon>Rhizophoraceae</taxon>
        <taxon>Rhizophora</taxon>
    </lineage>
</organism>
<accession>A0A2P2R507</accession>
<dbReference type="AlphaFoldDB" id="A0A2P2R507"/>
<evidence type="ECO:0000313" key="1">
    <source>
        <dbReference type="EMBL" id="MBX74278.1"/>
    </source>
</evidence>
<proteinExistence type="predicted"/>